<dbReference type="InterPro" id="IPR036508">
    <property type="entry name" value="Chitin-bd_dom_sf"/>
</dbReference>
<dbReference type="Pfam" id="PF01607">
    <property type="entry name" value="CBM_14"/>
    <property type="match status" value="1"/>
</dbReference>
<accession>A0A9Q0MSF4</accession>
<dbReference type="InterPro" id="IPR052976">
    <property type="entry name" value="Scoloptoxin-like"/>
</dbReference>
<dbReference type="SUPFAM" id="SSF57625">
    <property type="entry name" value="Invertebrate chitin-binding proteins"/>
    <property type="match status" value="1"/>
</dbReference>
<evidence type="ECO:0000256" key="1">
    <source>
        <dbReference type="SAM" id="MobiDB-lite"/>
    </source>
</evidence>
<feature type="region of interest" description="Disordered" evidence="1">
    <location>
        <begin position="165"/>
        <end position="205"/>
    </location>
</feature>
<feature type="compositionally biased region" description="Basic and acidic residues" evidence="1">
    <location>
        <begin position="556"/>
        <end position="573"/>
    </location>
</feature>
<dbReference type="Gene3D" id="2.170.140.10">
    <property type="entry name" value="Chitin binding domain"/>
    <property type="match status" value="1"/>
</dbReference>
<dbReference type="GO" id="GO:0008061">
    <property type="term" value="F:chitin binding"/>
    <property type="evidence" value="ECO:0007669"/>
    <property type="project" value="InterPro"/>
</dbReference>
<reference evidence="3" key="1">
    <citation type="submission" date="2022-07" db="EMBL/GenBank/DDBJ databases">
        <authorList>
            <person name="Trinca V."/>
            <person name="Uliana J.V.C."/>
            <person name="Torres T.T."/>
            <person name="Ward R.J."/>
            <person name="Monesi N."/>
        </authorList>
    </citation>
    <scope>NUCLEOTIDE SEQUENCE</scope>
    <source>
        <strain evidence="3">HSMRA1968</strain>
        <tissue evidence="3">Whole embryos</tissue>
    </source>
</reference>
<dbReference type="InterPro" id="IPR002557">
    <property type="entry name" value="Chitin-bd_dom"/>
</dbReference>
<dbReference type="Proteomes" id="UP001151699">
    <property type="component" value="Chromosome C"/>
</dbReference>
<feature type="compositionally biased region" description="Polar residues" evidence="1">
    <location>
        <begin position="329"/>
        <end position="341"/>
    </location>
</feature>
<keyword evidence="4" id="KW-1185">Reference proteome</keyword>
<dbReference type="EMBL" id="WJQU01000004">
    <property type="protein sequence ID" value="KAJ6636270.1"/>
    <property type="molecule type" value="Genomic_DNA"/>
</dbReference>
<feature type="region of interest" description="Disordered" evidence="1">
    <location>
        <begin position="752"/>
        <end position="774"/>
    </location>
</feature>
<feature type="region of interest" description="Disordered" evidence="1">
    <location>
        <begin position="223"/>
        <end position="243"/>
    </location>
</feature>
<dbReference type="GO" id="GO:0005576">
    <property type="term" value="C:extracellular region"/>
    <property type="evidence" value="ECO:0007669"/>
    <property type="project" value="InterPro"/>
</dbReference>
<feature type="compositionally biased region" description="Basic and acidic residues" evidence="1">
    <location>
        <begin position="177"/>
        <end position="205"/>
    </location>
</feature>
<feature type="region of interest" description="Disordered" evidence="1">
    <location>
        <begin position="319"/>
        <end position="364"/>
    </location>
</feature>
<dbReference type="PANTHER" id="PTHR22933">
    <property type="entry name" value="FI18007P1-RELATED"/>
    <property type="match status" value="1"/>
</dbReference>
<dbReference type="SMART" id="SM00494">
    <property type="entry name" value="ChtBD2"/>
    <property type="match status" value="1"/>
</dbReference>
<dbReference type="OrthoDB" id="8194050at2759"/>
<feature type="compositionally biased region" description="Low complexity" evidence="1">
    <location>
        <begin position="700"/>
        <end position="726"/>
    </location>
</feature>
<feature type="compositionally biased region" description="Basic and acidic residues" evidence="1">
    <location>
        <begin position="319"/>
        <end position="328"/>
    </location>
</feature>
<sequence>MSFSVVFQIIRTSAKSLAERAGAAQYAVHIEEELSSEEIGKKHNLSKRRTSTFDDTDYEVYQGVVGRPGIDFPILSGIPQTTFNCRKFGNGYFADLETDCQVFHICEAGKKISFLCPNGTIFQQTDLICDWWFKVNCAASPGHYAESSEVLSRAQKRPNLLPENLSSESLSEFSESGEEKGKTSSGRRDEIRRNQEKKLKSRNEETFDDISGENFDFEDISSDLRKSNSRSRQSNRSVNRISNRNAKELADDFFESQEVAESASFVVDRQNNFNGYHYEPPKTSVDLKTINLTKTETLQKESFSSNVNNTFTGYVYEQPDRNSRRLETVTEQPEQSTTSPRRGSINFRGAASRQERKQSINLSHTPNSLVVDEVKTTSSTIINRPPSTYTTARRLETSRTTPFYTPTVPSIPSIVYRAPTVQTKSESQTTVPTTPITPSVSEHAMEMIRTIHELHLDNPRPTIESARPILSARPGLIIPPSSGPDTLHSLALYFATAVDNLMTNPENQTSSSIPLRSELENLDVQIGNVTKISSSHVSNTTRDKYEKLFGIESEEPVSRSELSSRMDTSDDTRFTSSDNDLETEYSNNPVFGAAGSPQIRELAKVFTHALSAYLHDPSTFRRVLSEIRPTEPPTLTDDILSNRIGQTDDFNKGTGPTYLPTVATTSATATTSFISTTEDFEVLDFSDVTISTAKKELNYPSTTPTSTNPTTTDFPSTTTNAETESSTVLSGAIQESLNTADRVPASRYLTEQLLQSPDNREPKRLETTTDSNNPFALEINGGLVMSTTFPYIQDDSNESSKQSLEDSSYFPAKETLENRSLLKPYGHDVNRNNSLINDTYPTALADVQAVPLKWGEEITEDYSIQTTTDSPAASLSFELLPPSSVQKGFSLPVENLQSTIDENDLQRAQSQSLVASGNELLNEQKGKSFAAPRFGDRKATTTDVPIITTAVNGHFITHDYRTSTESSQSKTTLPDSGKFSPNPWSTLAYTVFLDPLTINDGLMDAKLKDVTPSANTYLPRSTQTTPYAPPTTTTVLPPVTATNPPPLALFNRNSNDDHREGKFLSSTTLPATHRDQQPAEYMEVMQKKANEMFGGLNDTSATHLLNVMKKANKNKTVRKLILLLIQTCDDDYNTTVEESRTALLNALIGMDGKIDDDSDFQVINARPNRRGKSIAPFEGNAVTEATSTETPITTFRRPLFVLSTTAAPQYLFESTTQTDSPRTTAVTSNSPFEDFSTTSIPRVKEGYGIYFRTDETFSTTSDPVYSSETTETTTFTSIDETTTLTPTTTTTIRPSTTKKPTIIRTRSSQSRRIAKDLDDLLGQSSQSIDPNASRTHKHSDTRALDLLRSLYSLAGRFGR</sequence>
<feature type="region of interest" description="Disordered" evidence="1">
    <location>
        <begin position="1285"/>
        <end position="1310"/>
    </location>
</feature>
<protein>
    <submittedName>
        <fullName evidence="3">U-scoloptoxin(01)-Er1a</fullName>
    </submittedName>
</protein>
<evidence type="ECO:0000259" key="2">
    <source>
        <dbReference type="PROSITE" id="PS50940"/>
    </source>
</evidence>
<evidence type="ECO:0000313" key="3">
    <source>
        <dbReference type="EMBL" id="KAJ6636270.1"/>
    </source>
</evidence>
<dbReference type="PANTHER" id="PTHR22933:SF42">
    <property type="entry name" value="FI18455P1-RELATED"/>
    <property type="match status" value="1"/>
</dbReference>
<feature type="domain" description="Chitin-binding type-2" evidence="2">
    <location>
        <begin position="82"/>
        <end position="139"/>
    </location>
</feature>
<gene>
    <name evidence="3" type="primary">TX11A_2</name>
    <name evidence="3" type="ORF">Bhyg_14858</name>
</gene>
<feature type="compositionally biased region" description="Low complexity" evidence="1">
    <location>
        <begin position="165"/>
        <end position="174"/>
    </location>
</feature>
<feature type="compositionally biased region" description="Basic and acidic residues" evidence="1">
    <location>
        <begin position="758"/>
        <end position="767"/>
    </location>
</feature>
<evidence type="ECO:0000313" key="4">
    <source>
        <dbReference type="Proteomes" id="UP001151699"/>
    </source>
</evidence>
<name>A0A9Q0MSF4_9DIPT</name>
<proteinExistence type="predicted"/>
<comment type="caution">
    <text evidence="3">The sequence shown here is derived from an EMBL/GenBank/DDBJ whole genome shotgun (WGS) entry which is preliminary data.</text>
</comment>
<feature type="region of interest" description="Disordered" evidence="1">
    <location>
        <begin position="698"/>
        <end position="726"/>
    </location>
</feature>
<organism evidence="3 4">
    <name type="scientific">Pseudolycoriella hygida</name>
    <dbReference type="NCBI Taxonomy" id="35572"/>
    <lineage>
        <taxon>Eukaryota</taxon>
        <taxon>Metazoa</taxon>
        <taxon>Ecdysozoa</taxon>
        <taxon>Arthropoda</taxon>
        <taxon>Hexapoda</taxon>
        <taxon>Insecta</taxon>
        <taxon>Pterygota</taxon>
        <taxon>Neoptera</taxon>
        <taxon>Endopterygota</taxon>
        <taxon>Diptera</taxon>
        <taxon>Nematocera</taxon>
        <taxon>Sciaroidea</taxon>
        <taxon>Sciaridae</taxon>
        <taxon>Pseudolycoriella</taxon>
    </lineage>
</organism>
<feature type="compositionally biased region" description="Low complexity" evidence="1">
    <location>
        <begin position="230"/>
        <end position="243"/>
    </location>
</feature>
<feature type="region of interest" description="Disordered" evidence="1">
    <location>
        <begin position="554"/>
        <end position="586"/>
    </location>
</feature>
<dbReference type="PROSITE" id="PS50940">
    <property type="entry name" value="CHIT_BIND_II"/>
    <property type="match status" value="1"/>
</dbReference>